<gene>
    <name evidence="3" type="ORF">F1609_33530</name>
</gene>
<dbReference type="InterPro" id="IPR032750">
    <property type="entry name" value="TnsD_C"/>
</dbReference>
<name>A0ABX0MCW8_9BURK</name>
<proteinExistence type="predicted"/>
<evidence type="ECO:0000259" key="2">
    <source>
        <dbReference type="Pfam" id="PF15978"/>
    </source>
</evidence>
<feature type="domain" description="Transposon Tn7 transposition protein TnsD C-terminal" evidence="2">
    <location>
        <begin position="229"/>
        <end position="522"/>
    </location>
</feature>
<keyword evidence="4" id="KW-1185">Reference proteome</keyword>
<sequence>MDTFDAAIGERIPWLPDETLFSWCSRYHYLSVNGLASATCLQLFGRKRQGVAHDLPAGIAALAERARGSLGTASEIIRDRTILAFYAPFRSIELIADAERQMSADGINTLKYRLGLLTSGLGAAHPLKACVSCIHNDRERFGVAYWHRTHQLPSTWFCPLHAEPLFVSPLKLDQRARFQWVLPNDACLAPWQQRDHLNEPKGGIRDIGVHLAELGGMVCALPAGSLANSALLAETFRTGMTRRGWMSKSGRAKWLSFESDLLRHASVLSALPPMAMQVDLQAAQSQLGRILAGRSLTHPLRYIAWMTLLFDSWSEFQSSLGAISIAAKAERASFPEAEIKDLRPENAVDSLRAGRQSSTAIARRLGVTVTTVAAWAAAAGIATPRRPKLLHESLWLAAVQLLTDGQAKAYVANKCGVSVVTVTRILRNVPGLQVAWHRVRLEAARDIARQSWLRVSSVGWVLGVAAARKAEPSAYAWLYRNDRAWLKEQCVLFHMSRPVDNHSNVRMSRADERYARGLKLALIAFCSKGEPVSSPNNNFFIFAPGLRKVLIAPELWPKTTLVLQEAVRLRLPEGRLGLFAVV</sequence>
<evidence type="ECO:0000313" key="4">
    <source>
        <dbReference type="Proteomes" id="UP000819052"/>
    </source>
</evidence>
<evidence type="ECO:0000313" key="3">
    <source>
        <dbReference type="EMBL" id="NHZ45026.1"/>
    </source>
</evidence>
<organism evidence="3 4">
    <name type="scientific">Massilia aquatica</name>
    <dbReference type="NCBI Taxonomy" id="2609000"/>
    <lineage>
        <taxon>Bacteria</taxon>
        <taxon>Pseudomonadati</taxon>
        <taxon>Pseudomonadota</taxon>
        <taxon>Betaproteobacteria</taxon>
        <taxon>Burkholderiales</taxon>
        <taxon>Oxalobacteraceae</taxon>
        <taxon>Telluria group</taxon>
        <taxon>Massilia</taxon>
    </lineage>
</organism>
<evidence type="ECO:0008006" key="5">
    <source>
        <dbReference type="Google" id="ProtNLM"/>
    </source>
</evidence>
<dbReference type="Pfam" id="PF15978">
    <property type="entry name" value="TnsD"/>
    <property type="match status" value="1"/>
</dbReference>
<feature type="domain" description="TniQ" evidence="1">
    <location>
        <begin position="14"/>
        <end position="165"/>
    </location>
</feature>
<dbReference type="Pfam" id="PF06527">
    <property type="entry name" value="TniQ"/>
    <property type="match status" value="1"/>
</dbReference>
<dbReference type="InterPro" id="IPR009492">
    <property type="entry name" value="TniQ"/>
</dbReference>
<protein>
    <recommendedName>
        <fullName evidence="5">Transposon Tn7 transposition protein TnsD C-termianl domain-containing protein</fullName>
    </recommendedName>
</protein>
<dbReference type="Proteomes" id="UP000819052">
    <property type="component" value="Unassembled WGS sequence"/>
</dbReference>
<accession>A0ABX0MCW8</accession>
<comment type="caution">
    <text evidence="3">The sequence shown here is derived from an EMBL/GenBank/DDBJ whole genome shotgun (WGS) entry which is preliminary data.</text>
</comment>
<evidence type="ECO:0000259" key="1">
    <source>
        <dbReference type="Pfam" id="PF06527"/>
    </source>
</evidence>
<dbReference type="RefSeq" id="WP_167082260.1">
    <property type="nucleotide sequence ID" value="NZ_VVIW01000056.1"/>
</dbReference>
<dbReference type="EMBL" id="VVIW01000056">
    <property type="protein sequence ID" value="NHZ45026.1"/>
    <property type="molecule type" value="Genomic_DNA"/>
</dbReference>
<reference evidence="3 4" key="1">
    <citation type="submission" date="2019-09" db="EMBL/GenBank/DDBJ databases">
        <title>Taxonomy of Antarctic Massilia spp.: description of Massilia rubra sp. nov., Massilia aquatica sp. nov., Massilia mucilaginosa sp. nov., Massilia frigida sp. nov. isolated from streams, lakes and regoliths.</title>
        <authorList>
            <person name="Holochova P."/>
            <person name="Sedlacek I."/>
            <person name="Kralova S."/>
            <person name="Maslanova I."/>
            <person name="Busse H.-J."/>
            <person name="Stankova E."/>
            <person name="Vrbovska V."/>
            <person name="Kovarovic V."/>
            <person name="Bartak M."/>
            <person name="Svec P."/>
            <person name="Pantucek R."/>
        </authorList>
    </citation>
    <scope>NUCLEOTIDE SEQUENCE [LARGE SCALE GENOMIC DNA]</scope>
    <source>
        <strain evidence="3 4">CCM 8693</strain>
    </source>
</reference>